<dbReference type="InterPro" id="IPR059226">
    <property type="entry name" value="Choice_anch_Q_dom"/>
</dbReference>
<dbReference type="Proteomes" id="UP000323917">
    <property type="component" value="Chromosome"/>
</dbReference>
<dbReference type="PANTHER" id="PTHR11319:SF35">
    <property type="entry name" value="OUTER MEMBRANE PROTEIN PMPC-RELATED"/>
    <property type="match status" value="1"/>
</dbReference>
<dbReference type="InterPro" id="IPR018247">
    <property type="entry name" value="EF_Hand_1_Ca_BS"/>
</dbReference>
<dbReference type="InterPro" id="IPR006626">
    <property type="entry name" value="PbH1"/>
</dbReference>
<accession>A0A5B9Q7A5</accession>
<dbReference type="KEGG" id="bgok:Pr1d_21820"/>
<dbReference type="SUPFAM" id="SSF51126">
    <property type="entry name" value="Pectin lyase-like"/>
    <property type="match status" value="1"/>
</dbReference>
<evidence type="ECO:0000256" key="1">
    <source>
        <dbReference type="ARBA" id="ARBA00004196"/>
    </source>
</evidence>
<keyword evidence="10" id="KW-1185">Reference proteome</keyword>
<proteinExistence type="predicted"/>
<dbReference type="GO" id="GO:0005576">
    <property type="term" value="C:extracellular region"/>
    <property type="evidence" value="ECO:0007669"/>
    <property type="project" value="UniProtKB-SubCell"/>
</dbReference>
<gene>
    <name evidence="9" type="ORF">Pr1d_21820</name>
</gene>
<evidence type="ECO:0000313" key="10">
    <source>
        <dbReference type="Proteomes" id="UP000323917"/>
    </source>
</evidence>
<evidence type="ECO:0000256" key="5">
    <source>
        <dbReference type="ARBA" id="ARBA00022525"/>
    </source>
</evidence>
<evidence type="ECO:0000256" key="6">
    <source>
        <dbReference type="ARBA" id="ARBA00022729"/>
    </source>
</evidence>
<dbReference type="RefSeq" id="WP_148073474.1">
    <property type="nucleotide sequence ID" value="NZ_CP042913.1"/>
</dbReference>
<comment type="subcellular location">
    <subcellularLocation>
        <location evidence="1">Cell envelope</location>
    </subcellularLocation>
    <subcellularLocation>
        <location evidence="2">Cell outer membrane</location>
    </subcellularLocation>
    <subcellularLocation>
        <location evidence="3">Secreted</location>
    </subcellularLocation>
</comment>
<sequence length="888" mass="93190">MVNQFLEWMGLRQNAKSSKAKLCDSGKLSSLSNHFGFEVLEERRVLATLTVSLNSDEPFPVEDGELTLREALVYVNGTSVPLAGEFARIDETVDLLGQNDKIEFASSLNGGTITLAKDFFPLQINISRDITIDASELSGGIMIDATGNNSGVFDIRLSSYYGSPEATLKNLTITGGNAGSGGGINFDGTWNPSSTTGDAGILTLDDCTITGNTTSGSGGGIFARRGVLNVTNTIIENNHSYIDGGGVYLHDWLEATISKSKFINNTANFNGGGVAIKKPHTSSSVSQVITIQESEFLVNKAISTSPFSGNGGGIYADLAGFNGSTESTQPKLEIIDSTISGNEASSNGGGIWTCTKYGAEFTLTNSTVSGNTAGTLQEGYPGYPATIVGGHGGGVWIAVVKYQPDADLFDVALVNSTFSDNEALSQGGGVWIGLSGIGTGDDGMLEADLDFLTIAKNQSPEGGGLYSEPDNPLHRITTTLNNSIVSSNVVSDLDSTANNIAGSIELDSSYNLIGPGQVTSSTLTSGAGNIDNSSNDPGLAPLAFNGGPTKTHAPLEGSLAIDAGDPSAIAGVNVPDFDQRGIGFTRVFDGDGVGGAQIDIGAHEVGLARVVNVTISGSESDHDPFSFNDPNDDENDFDGSGIQLRTVPVGGADTVGIKFSENLDQTTIDAASLTLTGLMTHVEPTLASSGGFTFDPDTQEFRWRFDAPLDADQYVIALTDAVMDDFGRQLDGEWINPFSVLTTDSAVSTFPSGDGTAGGDFNFVFTILPGDANLDNDIGGSDFLVWLRNQGGPNHTFVQADFDGDGDTDSADNALRSANYGVNLMFLFYADFDGNGIVDGEDLMIWDMNYDMDNPEHEHGDANHDGAVNGADYLHWSRQVGLELAWVA</sequence>
<organism evidence="9 10">
    <name type="scientific">Bythopirellula goksoeyrii</name>
    <dbReference type="NCBI Taxonomy" id="1400387"/>
    <lineage>
        <taxon>Bacteria</taxon>
        <taxon>Pseudomonadati</taxon>
        <taxon>Planctomycetota</taxon>
        <taxon>Planctomycetia</taxon>
        <taxon>Pirellulales</taxon>
        <taxon>Lacipirellulaceae</taxon>
        <taxon>Bythopirellula</taxon>
    </lineage>
</organism>
<evidence type="ECO:0000256" key="4">
    <source>
        <dbReference type="ARBA" id="ARBA00016512"/>
    </source>
</evidence>
<dbReference type="Pfam" id="PF02415">
    <property type="entry name" value="Chlam_PMP"/>
    <property type="match status" value="2"/>
</dbReference>
<evidence type="ECO:0000256" key="7">
    <source>
        <dbReference type="ARBA" id="ARBA00023136"/>
    </source>
</evidence>
<dbReference type="OrthoDB" id="292920at2"/>
<evidence type="ECO:0000256" key="2">
    <source>
        <dbReference type="ARBA" id="ARBA00004442"/>
    </source>
</evidence>
<reference evidence="9 10" key="1">
    <citation type="submission" date="2019-08" db="EMBL/GenBank/DDBJ databases">
        <title>Deep-cultivation of Planctomycetes and their phenomic and genomic characterization uncovers novel biology.</title>
        <authorList>
            <person name="Wiegand S."/>
            <person name="Jogler M."/>
            <person name="Boedeker C."/>
            <person name="Pinto D."/>
            <person name="Vollmers J."/>
            <person name="Rivas-Marin E."/>
            <person name="Kohn T."/>
            <person name="Peeters S.H."/>
            <person name="Heuer A."/>
            <person name="Rast P."/>
            <person name="Oberbeckmann S."/>
            <person name="Bunk B."/>
            <person name="Jeske O."/>
            <person name="Meyerdierks A."/>
            <person name="Storesund J.E."/>
            <person name="Kallscheuer N."/>
            <person name="Luecker S."/>
            <person name="Lage O.M."/>
            <person name="Pohl T."/>
            <person name="Merkel B.J."/>
            <person name="Hornburger P."/>
            <person name="Mueller R.-W."/>
            <person name="Bruemmer F."/>
            <person name="Labrenz M."/>
            <person name="Spormann A.M."/>
            <person name="Op den Camp H."/>
            <person name="Overmann J."/>
            <person name="Amann R."/>
            <person name="Jetten M.S.M."/>
            <person name="Mascher T."/>
            <person name="Medema M.H."/>
            <person name="Devos D.P."/>
            <person name="Kaster A.-K."/>
            <person name="Ovreas L."/>
            <person name="Rohde M."/>
            <person name="Galperin M.Y."/>
            <person name="Jogler C."/>
        </authorList>
    </citation>
    <scope>NUCLEOTIDE SEQUENCE [LARGE SCALE GENOMIC DNA]</scope>
    <source>
        <strain evidence="9 10">Pr1d</strain>
    </source>
</reference>
<dbReference type="InterPro" id="IPR003368">
    <property type="entry name" value="POMP_repeat"/>
</dbReference>
<keyword evidence="5" id="KW-0964">Secreted</keyword>
<keyword evidence="7" id="KW-0472">Membrane</keyword>
<dbReference type="EMBL" id="CP042913">
    <property type="protein sequence ID" value="QEG34894.1"/>
    <property type="molecule type" value="Genomic_DNA"/>
</dbReference>
<dbReference type="PANTHER" id="PTHR11319">
    <property type="entry name" value="G PROTEIN-COUPLED RECEPTOR-RELATED"/>
    <property type="match status" value="1"/>
</dbReference>
<dbReference type="GO" id="GO:0009279">
    <property type="term" value="C:cell outer membrane"/>
    <property type="evidence" value="ECO:0007669"/>
    <property type="project" value="UniProtKB-SubCell"/>
</dbReference>
<dbReference type="Gene3D" id="2.160.20.10">
    <property type="entry name" value="Single-stranded right-handed beta-helix, Pectin lyase-like"/>
    <property type="match status" value="1"/>
</dbReference>
<dbReference type="AlphaFoldDB" id="A0A5B9Q7A5"/>
<protein>
    <recommendedName>
        <fullName evidence="4">Probable pectate lyase C</fullName>
    </recommendedName>
</protein>
<evidence type="ECO:0000256" key="3">
    <source>
        <dbReference type="ARBA" id="ARBA00004613"/>
    </source>
</evidence>
<evidence type="ECO:0000256" key="8">
    <source>
        <dbReference type="ARBA" id="ARBA00023237"/>
    </source>
</evidence>
<dbReference type="InterPro" id="IPR012334">
    <property type="entry name" value="Pectin_lyas_fold"/>
</dbReference>
<dbReference type="InterPro" id="IPR011050">
    <property type="entry name" value="Pectin_lyase_fold/virulence"/>
</dbReference>
<dbReference type="PROSITE" id="PS00018">
    <property type="entry name" value="EF_HAND_1"/>
    <property type="match status" value="2"/>
</dbReference>
<dbReference type="SMART" id="SM00710">
    <property type="entry name" value="PbH1"/>
    <property type="match status" value="8"/>
</dbReference>
<evidence type="ECO:0000313" key="9">
    <source>
        <dbReference type="EMBL" id="QEG34894.1"/>
    </source>
</evidence>
<dbReference type="NCBIfam" id="NF041518">
    <property type="entry name" value="choice_anch_Q"/>
    <property type="match status" value="1"/>
</dbReference>
<name>A0A5B9Q7A5_9BACT</name>
<keyword evidence="6" id="KW-0732">Signal</keyword>
<keyword evidence="8" id="KW-0998">Cell outer membrane</keyword>